<evidence type="ECO:0000256" key="4">
    <source>
        <dbReference type="SAM" id="Phobius"/>
    </source>
</evidence>
<evidence type="ECO:0000256" key="3">
    <source>
        <dbReference type="RuleBase" id="RU363019"/>
    </source>
</evidence>
<evidence type="ECO:0000256" key="2">
    <source>
        <dbReference type="ARBA" id="ARBA00038286"/>
    </source>
</evidence>
<feature type="domain" description="PPIase cyclophilin-type" evidence="5">
    <location>
        <begin position="3"/>
        <end position="129"/>
    </location>
</feature>
<dbReference type="GO" id="GO:0006457">
    <property type="term" value="P:protein folding"/>
    <property type="evidence" value="ECO:0007669"/>
    <property type="project" value="InterPro"/>
</dbReference>
<keyword evidence="7" id="KW-1185">Reference proteome</keyword>
<reference evidence="6 7" key="1">
    <citation type="submission" date="2018-11" db="EMBL/GenBank/DDBJ databases">
        <title>Genome sequence of Saitozyma podzolica DSM 27192.</title>
        <authorList>
            <person name="Aliyu H."/>
            <person name="Gorte O."/>
            <person name="Ochsenreither K."/>
        </authorList>
    </citation>
    <scope>NUCLEOTIDE SEQUENCE [LARGE SCALE GENOMIC DNA]</scope>
    <source>
        <strain evidence="6 7">DSM 27192</strain>
    </source>
</reference>
<evidence type="ECO:0000256" key="1">
    <source>
        <dbReference type="ARBA" id="ARBA00000971"/>
    </source>
</evidence>
<evidence type="ECO:0000259" key="5">
    <source>
        <dbReference type="PROSITE" id="PS50072"/>
    </source>
</evidence>
<evidence type="ECO:0000313" key="6">
    <source>
        <dbReference type="EMBL" id="RSH93655.1"/>
    </source>
</evidence>
<keyword evidence="3" id="KW-0697">Rotamase</keyword>
<dbReference type="PROSITE" id="PS00170">
    <property type="entry name" value="CSA_PPIASE_1"/>
    <property type="match status" value="1"/>
</dbReference>
<name>A0A427YRG8_9TREE</name>
<keyword evidence="4" id="KW-0472">Membrane</keyword>
<dbReference type="InterPro" id="IPR044666">
    <property type="entry name" value="Cyclophilin_A-like"/>
</dbReference>
<comment type="catalytic activity">
    <reaction evidence="1 3">
        <text>[protein]-peptidylproline (omega=180) = [protein]-peptidylproline (omega=0)</text>
        <dbReference type="Rhea" id="RHEA:16237"/>
        <dbReference type="Rhea" id="RHEA-COMP:10747"/>
        <dbReference type="Rhea" id="RHEA-COMP:10748"/>
        <dbReference type="ChEBI" id="CHEBI:83833"/>
        <dbReference type="ChEBI" id="CHEBI:83834"/>
        <dbReference type="EC" id="5.2.1.8"/>
    </reaction>
</comment>
<proteinExistence type="inferred from homology"/>
<dbReference type="PRINTS" id="PR00153">
    <property type="entry name" value="CSAPPISMRASE"/>
</dbReference>
<dbReference type="Proteomes" id="UP000279259">
    <property type="component" value="Unassembled WGS sequence"/>
</dbReference>
<dbReference type="OrthoDB" id="271386at2759"/>
<keyword evidence="3 6" id="KW-0413">Isomerase</keyword>
<evidence type="ECO:0000313" key="7">
    <source>
        <dbReference type="Proteomes" id="UP000279259"/>
    </source>
</evidence>
<comment type="similarity">
    <text evidence="2">Belongs to the cyclophilin-type PPIase family. PPIL3 subfamily.</text>
</comment>
<feature type="transmembrane region" description="Helical" evidence="4">
    <location>
        <begin position="161"/>
        <end position="181"/>
    </location>
</feature>
<dbReference type="PANTHER" id="PTHR45625">
    <property type="entry name" value="PEPTIDYL-PROLYL CIS-TRANS ISOMERASE-RELATED"/>
    <property type="match status" value="1"/>
</dbReference>
<comment type="function">
    <text evidence="3">PPIases accelerate the folding of proteins. It catalyzes the cis-trans isomerization of proline imidic peptide bonds in oligopeptides.</text>
</comment>
<dbReference type="EMBL" id="RSCD01000003">
    <property type="protein sequence ID" value="RSH93655.1"/>
    <property type="molecule type" value="Genomic_DNA"/>
</dbReference>
<dbReference type="SUPFAM" id="SSF50891">
    <property type="entry name" value="Cyclophilin-like"/>
    <property type="match status" value="1"/>
</dbReference>
<dbReference type="InterPro" id="IPR020892">
    <property type="entry name" value="Cyclophilin-type_PPIase_CS"/>
</dbReference>
<protein>
    <recommendedName>
        <fullName evidence="3">Peptidyl-prolyl cis-trans isomerase</fullName>
        <shortName evidence="3">PPIase</shortName>
        <ecNumber evidence="3">5.2.1.8</ecNumber>
    </recommendedName>
</protein>
<dbReference type="CDD" id="cd01928">
    <property type="entry name" value="Cyclophilin_PPIL3_like"/>
    <property type="match status" value="1"/>
</dbReference>
<accession>A0A427YRG8</accession>
<dbReference type="PROSITE" id="PS50072">
    <property type="entry name" value="CSA_PPIASE_2"/>
    <property type="match status" value="1"/>
</dbReference>
<organism evidence="6 7">
    <name type="scientific">Saitozyma podzolica</name>
    <dbReference type="NCBI Taxonomy" id="1890683"/>
    <lineage>
        <taxon>Eukaryota</taxon>
        <taxon>Fungi</taxon>
        <taxon>Dikarya</taxon>
        <taxon>Basidiomycota</taxon>
        <taxon>Agaricomycotina</taxon>
        <taxon>Tremellomycetes</taxon>
        <taxon>Tremellales</taxon>
        <taxon>Trimorphomycetaceae</taxon>
        <taxon>Saitozyma</taxon>
    </lineage>
</organism>
<gene>
    <name evidence="6" type="primary">CYP10</name>
    <name evidence="6" type="ORF">EHS25_006301</name>
</gene>
<dbReference type="Gene3D" id="2.40.100.10">
    <property type="entry name" value="Cyclophilin-like"/>
    <property type="match status" value="1"/>
</dbReference>
<keyword evidence="4" id="KW-1133">Transmembrane helix</keyword>
<dbReference type="Pfam" id="PF00160">
    <property type="entry name" value="Pro_isomerase"/>
    <property type="match status" value="1"/>
</dbReference>
<dbReference type="InterPro" id="IPR029000">
    <property type="entry name" value="Cyclophilin-like_dom_sf"/>
</dbReference>
<comment type="caution">
    <text evidence="6">The sequence shown here is derived from an EMBL/GenBank/DDBJ whole genome shotgun (WGS) entry which is preliminary data.</text>
</comment>
<keyword evidence="4" id="KW-0812">Transmembrane</keyword>
<dbReference type="GO" id="GO:0071013">
    <property type="term" value="C:catalytic step 2 spliceosome"/>
    <property type="evidence" value="ECO:0007669"/>
    <property type="project" value="TreeGrafter"/>
</dbReference>
<dbReference type="GO" id="GO:0003755">
    <property type="term" value="F:peptidyl-prolyl cis-trans isomerase activity"/>
    <property type="evidence" value="ECO:0007669"/>
    <property type="project" value="UniProtKB-UniRule"/>
</dbReference>
<dbReference type="PANTHER" id="PTHR45625:SF2">
    <property type="entry name" value="PEPTIDYL-PROLYL CIS-TRANS ISOMERASE-LIKE 3"/>
    <property type="match status" value="1"/>
</dbReference>
<dbReference type="EC" id="5.2.1.8" evidence="3"/>
<dbReference type="InterPro" id="IPR002130">
    <property type="entry name" value="Cyclophilin-type_PPIase_dom"/>
</dbReference>
<sequence length="208" mass="22312">MSDISSVTLHTTLGDLKIEVFCEAVPRTAENFLALAASGTYDNTLFHRNIKGFMVQGGDPSGTGKGGQSIWGKPFADEIRQTLKFNTRGIVAMANGGPDTNKSQFFIAYGKQPSLDGKYTIFGKYVGPGRVPSRHDSAHSLHPSADSPPSSHLHLMPMINMIPIMLIMPILPIVPMIPIIIPPRIIVPSIAIHAHALGPTANPSPLAE</sequence>
<dbReference type="STRING" id="1890683.A0A427YRG8"/>
<dbReference type="AlphaFoldDB" id="A0A427YRG8"/>